<proteinExistence type="predicted"/>
<gene>
    <name evidence="2" type="ORF">PIB30_074708</name>
</gene>
<feature type="compositionally biased region" description="Basic and acidic residues" evidence="1">
    <location>
        <begin position="1"/>
        <end position="10"/>
    </location>
</feature>
<evidence type="ECO:0000256" key="1">
    <source>
        <dbReference type="SAM" id="MobiDB-lite"/>
    </source>
</evidence>
<keyword evidence="3" id="KW-1185">Reference proteome</keyword>
<feature type="region of interest" description="Disordered" evidence="1">
    <location>
        <begin position="118"/>
        <end position="163"/>
    </location>
</feature>
<comment type="caution">
    <text evidence="2">The sequence shown here is derived from an EMBL/GenBank/DDBJ whole genome shotgun (WGS) entry which is preliminary data.</text>
</comment>
<accession>A0ABU6ZND4</accession>
<evidence type="ECO:0000313" key="2">
    <source>
        <dbReference type="EMBL" id="MED6223522.1"/>
    </source>
</evidence>
<protein>
    <submittedName>
        <fullName evidence="2">Uncharacterized protein</fullName>
    </submittedName>
</protein>
<name>A0ABU6ZND4_9FABA</name>
<reference evidence="2 3" key="1">
    <citation type="journal article" date="2023" name="Plants (Basel)">
        <title>Bridging the Gap: Combining Genomics and Transcriptomics Approaches to Understand Stylosanthes scabra, an Orphan Legume from the Brazilian Caatinga.</title>
        <authorList>
            <person name="Ferreira-Neto J.R.C."/>
            <person name="da Silva M.D."/>
            <person name="Binneck E."/>
            <person name="de Melo N.F."/>
            <person name="da Silva R.H."/>
            <person name="de Melo A.L.T.M."/>
            <person name="Pandolfi V."/>
            <person name="Bustamante F.O."/>
            <person name="Brasileiro-Vidal A.C."/>
            <person name="Benko-Iseppon A.M."/>
        </authorList>
    </citation>
    <scope>NUCLEOTIDE SEQUENCE [LARGE SCALE GENOMIC DNA]</scope>
    <source>
        <tissue evidence="2">Leaves</tissue>
    </source>
</reference>
<evidence type="ECO:0000313" key="3">
    <source>
        <dbReference type="Proteomes" id="UP001341840"/>
    </source>
</evidence>
<sequence length="233" mass="26146">MPSFMRDRTESGSNPTRRRSSNMEIRKVGYRYLQKLEVVFLYHLGGRFTEIRKVGYRYLQRQPDGRFVHLLVWLFNDEHVRVTFGCHRKLRPQHVMDFLVEVSRIPVGLPVAATPVRIAEPPASETEAAMGQSESEEDDSDYATSTASSYNAQEGGEGGAETRPTSCPCYILPAPPPIPRVEDVPCFFQQFYLDEGASSNPLNAGMGNDYNMDGGQRSESAIGCATGKRFRLQ</sequence>
<feature type="region of interest" description="Disordered" evidence="1">
    <location>
        <begin position="1"/>
        <end position="20"/>
    </location>
</feature>
<dbReference type="EMBL" id="JASCZI010272795">
    <property type="protein sequence ID" value="MED6223522.1"/>
    <property type="molecule type" value="Genomic_DNA"/>
</dbReference>
<dbReference type="Proteomes" id="UP001341840">
    <property type="component" value="Unassembled WGS sequence"/>
</dbReference>
<organism evidence="2 3">
    <name type="scientific">Stylosanthes scabra</name>
    <dbReference type="NCBI Taxonomy" id="79078"/>
    <lineage>
        <taxon>Eukaryota</taxon>
        <taxon>Viridiplantae</taxon>
        <taxon>Streptophyta</taxon>
        <taxon>Embryophyta</taxon>
        <taxon>Tracheophyta</taxon>
        <taxon>Spermatophyta</taxon>
        <taxon>Magnoliopsida</taxon>
        <taxon>eudicotyledons</taxon>
        <taxon>Gunneridae</taxon>
        <taxon>Pentapetalae</taxon>
        <taxon>rosids</taxon>
        <taxon>fabids</taxon>
        <taxon>Fabales</taxon>
        <taxon>Fabaceae</taxon>
        <taxon>Papilionoideae</taxon>
        <taxon>50 kb inversion clade</taxon>
        <taxon>dalbergioids sensu lato</taxon>
        <taxon>Dalbergieae</taxon>
        <taxon>Pterocarpus clade</taxon>
        <taxon>Stylosanthes</taxon>
    </lineage>
</organism>